<evidence type="ECO:0000256" key="3">
    <source>
        <dbReference type="ARBA" id="ARBA00022692"/>
    </source>
</evidence>
<keyword evidence="5 6" id="KW-0472">Membrane</keyword>
<dbReference type="InterPro" id="IPR033463">
    <property type="entry name" value="sCache_3"/>
</dbReference>
<dbReference type="AlphaFoldDB" id="A0A379WEZ0"/>
<feature type="transmembrane region" description="Helical" evidence="6">
    <location>
        <begin position="32"/>
        <end position="51"/>
    </location>
</feature>
<name>A0A379WEZ0_SALET</name>
<proteinExistence type="predicted"/>
<dbReference type="SUPFAM" id="SSF103190">
    <property type="entry name" value="Sensory domain-like"/>
    <property type="match status" value="1"/>
</dbReference>
<accession>A0A379WEZ0</accession>
<dbReference type="Gene3D" id="3.30.450.20">
    <property type="entry name" value="PAS domain"/>
    <property type="match status" value="1"/>
</dbReference>
<dbReference type="Proteomes" id="UP000255509">
    <property type="component" value="Unassembled WGS sequence"/>
</dbReference>
<evidence type="ECO:0000256" key="4">
    <source>
        <dbReference type="ARBA" id="ARBA00022989"/>
    </source>
</evidence>
<sequence>MQENTVIKYLNTNMFIREITRWFARRSFQNRIFLLILFTSTIVMLAITWYLTDITKERLHYQVGQRALIQAMQISAMPELVEAVEAHDLSRIKALIDPMRSFSDATYITVGNEKGQRLYHVNPDEIGKYMEGGDSDDALYNAKATYRCAKVH</sequence>
<keyword evidence="2" id="KW-1003">Cell membrane</keyword>
<dbReference type="InterPro" id="IPR029151">
    <property type="entry name" value="Sensor-like_sf"/>
</dbReference>
<keyword evidence="4 6" id="KW-1133">Transmembrane helix</keyword>
<feature type="domain" description="Single cache" evidence="7">
    <location>
        <begin position="56"/>
        <end position="149"/>
    </location>
</feature>
<evidence type="ECO:0000313" key="8">
    <source>
        <dbReference type="EMBL" id="SUH17857.1"/>
    </source>
</evidence>
<evidence type="ECO:0000256" key="2">
    <source>
        <dbReference type="ARBA" id="ARBA00022475"/>
    </source>
</evidence>
<dbReference type="Pfam" id="PF17203">
    <property type="entry name" value="sCache_3_2"/>
    <property type="match status" value="1"/>
</dbReference>
<keyword evidence="3 6" id="KW-0812">Transmembrane</keyword>
<keyword evidence="8" id="KW-0418">Kinase</keyword>
<organism evidence="8 9">
    <name type="scientific">Salmonella enterica I</name>
    <dbReference type="NCBI Taxonomy" id="59201"/>
    <lineage>
        <taxon>Bacteria</taxon>
        <taxon>Pseudomonadati</taxon>
        <taxon>Pseudomonadota</taxon>
        <taxon>Gammaproteobacteria</taxon>
        <taxon>Enterobacterales</taxon>
        <taxon>Enterobacteriaceae</taxon>
        <taxon>Salmonella</taxon>
    </lineage>
</organism>
<comment type="subcellular location">
    <subcellularLocation>
        <location evidence="1">Cell membrane</location>
        <topology evidence="1">Multi-pass membrane protein</topology>
    </subcellularLocation>
</comment>
<dbReference type="GO" id="GO:0004673">
    <property type="term" value="F:protein histidine kinase activity"/>
    <property type="evidence" value="ECO:0007669"/>
    <property type="project" value="UniProtKB-EC"/>
</dbReference>
<dbReference type="GO" id="GO:0005886">
    <property type="term" value="C:plasma membrane"/>
    <property type="evidence" value="ECO:0007669"/>
    <property type="project" value="UniProtKB-SubCell"/>
</dbReference>
<dbReference type="EMBL" id="UGXS01000004">
    <property type="protein sequence ID" value="SUH17857.1"/>
    <property type="molecule type" value="Genomic_DNA"/>
</dbReference>
<evidence type="ECO:0000313" key="9">
    <source>
        <dbReference type="Proteomes" id="UP000255509"/>
    </source>
</evidence>
<dbReference type="EC" id="2.7.13.3" evidence="8"/>
<evidence type="ECO:0000256" key="6">
    <source>
        <dbReference type="SAM" id="Phobius"/>
    </source>
</evidence>
<evidence type="ECO:0000259" key="7">
    <source>
        <dbReference type="Pfam" id="PF17203"/>
    </source>
</evidence>
<keyword evidence="8" id="KW-0808">Transferase</keyword>
<protein>
    <submittedName>
        <fullName evidence="8">Sensor histidine kinase DpiB</fullName>
        <ecNumber evidence="8">2.7.13.3</ecNumber>
    </submittedName>
</protein>
<reference evidence="8 9" key="1">
    <citation type="submission" date="2018-06" db="EMBL/GenBank/DDBJ databases">
        <authorList>
            <consortium name="Pathogen Informatics"/>
            <person name="Doyle S."/>
        </authorList>
    </citation>
    <scope>NUCLEOTIDE SEQUENCE [LARGE SCALE GENOMIC DNA]</scope>
    <source>
        <strain evidence="8 9">NCTC8258</strain>
    </source>
</reference>
<evidence type="ECO:0000256" key="5">
    <source>
        <dbReference type="ARBA" id="ARBA00023136"/>
    </source>
</evidence>
<gene>
    <name evidence="8" type="primary">dpiB_2</name>
    <name evidence="8" type="ORF">NCTC8258_05665</name>
</gene>
<evidence type="ECO:0000256" key="1">
    <source>
        <dbReference type="ARBA" id="ARBA00004651"/>
    </source>
</evidence>